<keyword evidence="2" id="KW-1185">Reference proteome</keyword>
<accession>A0ACB0JD94</accession>
<gene>
    <name evidence="1" type="ORF">MILVUS5_LOCUS12314</name>
</gene>
<organism evidence="1 2">
    <name type="scientific">Trifolium pratense</name>
    <name type="common">Red clover</name>
    <dbReference type="NCBI Taxonomy" id="57577"/>
    <lineage>
        <taxon>Eukaryota</taxon>
        <taxon>Viridiplantae</taxon>
        <taxon>Streptophyta</taxon>
        <taxon>Embryophyta</taxon>
        <taxon>Tracheophyta</taxon>
        <taxon>Spermatophyta</taxon>
        <taxon>Magnoliopsida</taxon>
        <taxon>eudicotyledons</taxon>
        <taxon>Gunneridae</taxon>
        <taxon>Pentapetalae</taxon>
        <taxon>rosids</taxon>
        <taxon>fabids</taxon>
        <taxon>Fabales</taxon>
        <taxon>Fabaceae</taxon>
        <taxon>Papilionoideae</taxon>
        <taxon>50 kb inversion clade</taxon>
        <taxon>NPAAA clade</taxon>
        <taxon>Hologalegina</taxon>
        <taxon>IRL clade</taxon>
        <taxon>Trifolieae</taxon>
        <taxon>Trifolium</taxon>
    </lineage>
</organism>
<name>A0ACB0JD94_TRIPR</name>
<protein>
    <submittedName>
        <fullName evidence="1">Uncharacterized protein</fullName>
    </submittedName>
</protein>
<sequence length="445" mass="51102">MGEQFSPSTSAIHFENFLPMEEQLHSLQLPQPSITHHVPRNLHQHNPSDYQHGLIHINNAPTIEEINSALGGLCINHRNTYSIGHGYGGLPRYEDYMTRERAFVEAHTVPRMYGHVFPPPSWRGDVVSWAMDRFKCQNLQAVIEEGNPIYIQQILSEVKDYLHLLMMHSFGNYLIQKIFQARRGITFEQVDSIIKLIIVDDQQLRQVCMNNHGTRVVQIMLENMTCPYTKHAFVNIMKRITVALMKNVNGNYVIEKCVKLFPTELQIIILNEIAINCVDIATDKIGTSAIQKCLRHGNLFALALLVREISSNAMVLAEDPYGNYVLQVVIKMKYPSANKWIIEKLCGKFVRLSVNMYASNVVEDLLRVSNQNDVRVIVEEIMRSPNFLDVLQDRFGNYVAQRALQYSQGHLCRQLANLINSYHKELHSHIYGKNVLTMAKRYIEG</sequence>
<comment type="caution">
    <text evidence="1">The sequence shown here is derived from an EMBL/GenBank/DDBJ whole genome shotgun (WGS) entry which is preliminary data.</text>
</comment>
<evidence type="ECO:0000313" key="2">
    <source>
        <dbReference type="Proteomes" id="UP001177021"/>
    </source>
</evidence>
<proteinExistence type="predicted"/>
<evidence type="ECO:0000313" key="1">
    <source>
        <dbReference type="EMBL" id="CAJ2642966.1"/>
    </source>
</evidence>
<dbReference type="EMBL" id="CASHSV030000034">
    <property type="protein sequence ID" value="CAJ2642966.1"/>
    <property type="molecule type" value="Genomic_DNA"/>
</dbReference>
<dbReference type="Proteomes" id="UP001177021">
    <property type="component" value="Unassembled WGS sequence"/>
</dbReference>
<reference evidence="1" key="1">
    <citation type="submission" date="2023-10" db="EMBL/GenBank/DDBJ databases">
        <authorList>
            <person name="Rodriguez Cubillos JULIANA M."/>
            <person name="De Vega J."/>
        </authorList>
    </citation>
    <scope>NUCLEOTIDE SEQUENCE</scope>
</reference>